<accession>A0A084WCL5</accession>
<gene>
    <name evidence="2" type="ORF">ZHAS_00016026</name>
</gene>
<dbReference type="EMBL" id="KE525336">
    <property type="protein sequence ID" value="KFB47959.1"/>
    <property type="molecule type" value="Genomic_DNA"/>
</dbReference>
<evidence type="ECO:0000313" key="2">
    <source>
        <dbReference type="EMBL" id="KFB47959.1"/>
    </source>
</evidence>
<name>A0A084WCL5_ANOSI</name>
<dbReference type="EMBL" id="ATLV01022722">
    <property type="status" value="NOT_ANNOTATED_CDS"/>
    <property type="molecule type" value="Genomic_DNA"/>
</dbReference>
<sequence>MDVEWETDTPGSPTDPVPPPIPGGPSPGSSAGMIVPTIGNTAGRTSEALEGAEENILQIKRDGKNTSTTFCRPLIIFRERLGRKVSFVGFLDLSGSPVAHPGNVFVPWLPLAPTMGSALPIKSTMPITAAKRMFLPDNKKPTTALREQRDHQPKNDTTSGRKRMLHHGSLQAL</sequence>
<organism evidence="2">
    <name type="scientific">Anopheles sinensis</name>
    <name type="common">Mosquito</name>
    <dbReference type="NCBI Taxonomy" id="74873"/>
    <lineage>
        <taxon>Eukaryota</taxon>
        <taxon>Metazoa</taxon>
        <taxon>Ecdysozoa</taxon>
        <taxon>Arthropoda</taxon>
        <taxon>Hexapoda</taxon>
        <taxon>Insecta</taxon>
        <taxon>Pterygota</taxon>
        <taxon>Neoptera</taxon>
        <taxon>Endopterygota</taxon>
        <taxon>Diptera</taxon>
        <taxon>Nematocera</taxon>
        <taxon>Culicoidea</taxon>
        <taxon>Culicidae</taxon>
        <taxon>Anophelinae</taxon>
        <taxon>Anopheles</taxon>
    </lineage>
</organism>
<feature type="region of interest" description="Disordered" evidence="1">
    <location>
        <begin position="140"/>
        <end position="173"/>
    </location>
</feature>
<keyword evidence="4" id="KW-1185">Reference proteome</keyword>
<feature type="compositionally biased region" description="Pro residues" evidence="1">
    <location>
        <begin position="13"/>
        <end position="25"/>
    </location>
</feature>
<dbReference type="Proteomes" id="UP000030765">
    <property type="component" value="Unassembled WGS sequence"/>
</dbReference>
<dbReference type="EnsemblMetazoa" id="ASIC016026-RA">
    <property type="protein sequence ID" value="ASIC016026-PA"/>
    <property type="gene ID" value="ASIC016026"/>
</dbReference>
<proteinExistence type="predicted"/>
<evidence type="ECO:0000313" key="3">
    <source>
        <dbReference type="EnsemblMetazoa" id="ASIC016026-PA"/>
    </source>
</evidence>
<evidence type="ECO:0000256" key="1">
    <source>
        <dbReference type="SAM" id="MobiDB-lite"/>
    </source>
</evidence>
<dbReference type="VEuPathDB" id="VectorBase:ASIC016026"/>
<reference evidence="2 4" key="1">
    <citation type="journal article" date="2014" name="BMC Genomics">
        <title>Genome sequence of Anopheles sinensis provides insight into genetics basis of mosquito competence for malaria parasites.</title>
        <authorList>
            <person name="Zhou D."/>
            <person name="Zhang D."/>
            <person name="Ding G."/>
            <person name="Shi L."/>
            <person name="Hou Q."/>
            <person name="Ye Y."/>
            <person name="Xu Y."/>
            <person name="Zhou H."/>
            <person name="Xiong C."/>
            <person name="Li S."/>
            <person name="Yu J."/>
            <person name="Hong S."/>
            <person name="Yu X."/>
            <person name="Zou P."/>
            <person name="Chen C."/>
            <person name="Chang X."/>
            <person name="Wang W."/>
            <person name="Lv Y."/>
            <person name="Sun Y."/>
            <person name="Ma L."/>
            <person name="Shen B."/>
            <person name="Zhu C."/>
        </authorList>
    </citation>
    <scope>NUCLEOTIDE SEQUENCE [LARGE SCALE GENOMIC DNA]</scope>
</reference>
<feature type="region of interest" description="Disordered" evidence="1">
    <location>
        <begin position="1"/>
        <end position="31"/>
    </location>
</feature>
<dbReference type="AlphaFoldDB" id="A0A084WCL5"/>
<evidence type="ECO:0000313" key="4">
    <source>
        <dbReference type="Proteomes" id="UP000030765"/>
    </source>
</evidence>
<protein>
    <submittedName>
        <fullName evidence="2 3">Uncharacterized protein</fullName>
    </submittedName>
</protein>
<reference evidence="3" key="2">
    <citation type="submission" date="2020-05" db="UniProtKB">
        <authorList>
            <consortium name="EnsemblMetazoa"/>
        </authorList>
    </citation>
    <scope>IDENTIFICATION</scope>
</reference>